<dbReference type="EMBL" id="VBSN01000038">
    <property type="protein sequence ID" value="KAA6439287.1"/>
    <property type="molecule type" value="Genomic_DNA"/>
</dbReference>
<accession>A0A5M8QSP7</accession>
<comment type="caution">
    <text evidence="1">The sequence shown here is derived from an EMBL/GenBank/DDBJ whole genome shotgun (WGS) entry which is preliminary data.</text>
</comment>
<gene>
    <name evidence="1" type="ORF">FEM33_13530</name>
</gene>
<dbReference type="Proteomes" id="UP000323994">
    <property type="component" value="Unassembled WGS sequence"/>
</dbReference>
<protein>
    <submittedName>
        <fullName evidence="1">Uncharacterized protein</fullName>
    </submittedName>
</protein>
<proteinExistence type="predicted"/>
<dbReference type="AlphaFoldDB" id="A0A5M8QSP7"/>
<keyword evidence="2" id="KW-1185">Reference proteome</keyword>
<dbReference type="OrthoDB" id="241498at2"/>
<reference evidence="1 2" key="1">
    <citation type="submission" date="2019-05" db="EMBL/GenBank/DDBJ databases">
        <authorList>
            <person name="Qu J.-H."/>
        </authorList>
    </citation>
    <scope>NUCLEOTIDE SEQUENCE [LARGE SCALE GENOMIC DNA]</scope>
    <source>
        <strain evidence="1 2">NS28</strain>
    </source>
</reference>
<sequence length="99" mass="11907">MGYGWLVYELVCFWQHLALDVYAGRMMQQAFDETYAILLKSYQTGYQISNQELALILYLSLNWKLFYMELHTTHDQFYDFIQPNQLRAYTGFLRNLVQT</sequence>
<evidence type="ECO:0000313" key="2">
    <source>
        <dbReference type="Proteomes" id="UP000323994"/>
    </source>
</evidence>
<name>A0A5M8QSP7_9BACT</name>
<evidence type="ECO:0000313" key="1">
    <source>
        <dbReference type="EMBL" id="KAA6439287.1"/>
    </source>
</evidence>
<dbReference type="RefSeq" id="WP_139012537.1">
    <property type="nucleotide sequence ID" value="NZ_VBSN01000038.1"/>
</dbReference>
<organism evidence="1 2">
    <name type="scientific">Dyadobacter flavalbus</name>
    <dbReference type="NCBI Taxonomy" id="2579942"/>
    <lineage>
        <taxon>Bacteria</taxon>
        <taxon>Pseudomonadati</taxon>
        <taxon>Bacteroidota</taxon>
        <taxon>Cytophagia</taxon>
        <taxon>Cytophagales</taxon>
        <taxon>Spirosomataceae</taxon>
        <taxon>Dyadobacter</taxon>
    </lineage>
</organism>